<dbReference type="Pfam" id="PF00059">
    <property type="entry name" value="Lectin_C"/>
    <property type="match status" value="2"/>
</dbReference>
<feature type="domain" description="C-type lectin" evidence="2">
    <location>
        <begin position="88"/>
        <end position="198"/>
    </location>
</feature>
<comment type="caution">
    <text evidence="3">The sequence shown here is derived from an EMBL/GenBank/DDBJ whole genome shotgun (WGS) entry which is preliminary data.</text>
</comment>
<evidence type="ECO:0000259" key="2">
    <source>
        <dbReference type="PROSITE" id="PS50041"/>
    </source>
</evidence>
<dbReference type="PROSITE" id="PS50041">
    <property type="entry name" value="C_TYPE_LECTIN_2"/>
    <property type="match status" value="2"/>
</dbReference>
<dbReference type="InterPro" id="IPR018378">
    <property type="entry name" value="C-type_lectin_CS"/>
</dbReference>
<accession>A0AA47NU48</accession>
<keyword evidence="1" id="KW-1015">Disulfide bond</keyword>
<sequence>MSNLYSAKWISRVCEALQCWIGVHKDENYPHEWRSVHGQILNITNWLPDQPDNYKGEENCAIIRLGKLNDVNCLKEYPFVCRSDNLVLVKENKTWEEASDHCRVLDMGWGKFYENPVSDLLSLHTREDFAYAKGIVSKAQTDEVWIGLRWLADQWLWMDGKTARYMPVCPANGMNCGTLSEKGKQARNCVERRNFFCYQRSGPL</sequence>
<dbReference type="InterPro" id="IPR001304">
    <property type="entry name" value="C-type_lectin-like"/>
</dbReference>
<proteinExistence type="predicted"/>
<gene>
    <name evidence="3" type="primary">Mrc2_2</name>
    <name evidence="3" type="ORF">N1851_024824</name>
</gene>
<dbReference type="InterPro" id="IPR016186">
    <property type="entry name" value="C-type_lectin-like/link_sf"/>
</dbReference>
<evidence type="ECO:0000313" key="4">
    <source>
        <dbReference type="Proteomes" id="UP001174136"/>
    </source>
</evidence>
<dbReference type="Proteomes" id="UP001174136">
    <property type="component" value="Unassembled WGS sequence"/>
</dbReference>
<dbReference type="SUPFAM" id="SSF56436">
    <property type="entry name" value="C-type lectin-like"/>
    <property type="match status" value="2"/>
</dbReference>
<name>A0AA47NU48_MERPO</name>
<evidence type="ECO:0000256" key="1">
    <source>
        <dbReference type="ARBA" id="ARBA00023157"/>
    </source>
</evidence>
<dbReference type="PANTHER" id="PTHR45784:SF8">
    <property type="entry name" value="C-TYPE MANNOSE RECEPTOR 2-RELATED"/>
    <property type="match status" value="1"/>
</dbReference>
<dbReference type="EMBL" id="JAOPHQ010004589">
    <property type="protein sequence ID" value="KAK0138636.1"/>
    <property type="molecule type" value="Genomic_DNA"/>
</dbReference>
<dbReference type="AlphaFoldDB" id="A0AA47NU48"/>
<feature type="domain" description="C-type lectin" evidence="2">
    <location>
        <begin position="20"/>
        <end position="82"/>
    </location>
</feature>
<dbReference type="InterPro" id="IPR016187">
    <property type="entry name" value="CTDL_fold"/>
</dbReference>
<keyword evidence="4" id="KW-1185">Reference proteome</keyword>
<reference evidence="3" key="1">
    <citation type="journal article" date="2023" name="Front. Mar. Sci.">
        <title>A new Merluccius polli reference genome to investigate the effects of global change in West African waters.</title>
        <authorList>
            <person name="Mateo J.L."/>
            <person name="Blanco-Fernandez C."/>
            <person name="Garcia-Vazquez E."/>
            <person name="Machado-Schiaffino G."/>
        </authorList>
    </citation>
    <scope>NUCLEOTIDE SEQUENCE</scope>
    <source>
        <strain evidence="3">C29</strain>
        <tissue evidence="3">Fin</tissue>
    </source>
</reference>
<keyword evidence="3" id="KW-0675">Receptor</keyword>
<organism evidence="3 4">
    <name type="scientific">Merluccius polli</name>
    <name type="common">Benguela hake</name>
    <name type="synonym">Merluccius cadenati</name>
    <dbReference type="NCBI Taxonomy" id="89951"/>
    <lineage>
        <taxon>Eukaryota</taxon>
        <taxon>Metazoa</taxon>
        <taxon>Chordata</taxon>
        <taxon>Craniata</taxon>
        <taxon>Vertebrata</taxon>
        <taxon>Euteleostomi</taxon>
        <taxon>Actinopterygii</taxon>
        <taxon>Neopterygii</taxon>
        <taxon>Teleostei</taxon>
        <taxon>Neoteleostei</taxon>
        <taxon>Acanthomorphata</taxon>
        <taxon>Zeiogadaria</taxon>
        <taxon>Gadariae</taxon>
        <taxon>Gadiformes</taxon>
        <taxon>Gadoidei</taxon>
        <taxon>Merlucciidae</taxon>
        <taxon>Merluccius</taxon>
    </lineage>
</organism>
<dbReference type="PROSITE" id="PS00615">
    <property type="entry name" value="C_TYPE_LECTIN_1"/>
    <property type="match status" value="1"/>
</dbReference>
<dbReference type="PANTHER" id="PTHR45784">
    <property type="entry name" value="C-TYPE LECTIN DOMAIN FAMILY 20 MEMBER A-RELATED"/>
    <property type="match status" value="1"/>
</dbReference>
<protein>
    <submittedName>
        <fullName evidence="3">C-type mannose receptor 2</fullName>
    </submittedName>
</protein>
<evidence type="ECO:0000313" key="3">
    <source>
        <dbReference type="EMBL" id="KAK0138636.1"/>
    </source>
</evidence>
<dbReference type="Gene3D" id="3.10.100.10">
    <property type="entry name" value="Mannose-Binding Protein A, subunit A"/>
    <property type="match status" value="2"/>
</dbReference>